<sequence>MIGIIDCMHWQWKNCPFGWQGAYSGHEEGKTVILEAVISQDLWIWHSFFGMAGSNNDINVLHRSPVFNRLMQGKAPRVSYEINGNAYDKPYYLADGIYPDWATLVKTVRNPNSEKTRRFAKMQEACRKDVECGYGVLQARWTIVRHPARTWSLKTMHEVMTCCVIMHNMIVENERPDGRNENHWEFQDTTGLDEVAWASRRRKCNISALSTASGTITDPKLIQEHVYEFYWNLLGSTTPRVCGLPASTWVGDGRVSDEENVGLACTFSESELDSIVKEMKTDTAPGPDGFPVAFFKKFWAQVKHGIQHILNDFVLGCIDIAMLNFGILSFILKVPRADQISQREINHIATGTAPSLDGEVLLLMGDSSVDEDGGDVDGEAFWGHFPVPATCRNRDSCPPDLGFAMAVALEGFSYRGFSVSRF</sequence>
<evidence type="ECO:0000313" key="2">
    <source>
        <dbReference type="Proteomes" id="UP001231189"/>
    </source>
</evidence>
<accession>A0AAD8W7T3</accession>
<protein>
    <submittedName>
        <fullName evidence="1">Uncharacterized protein</fullName>
    </submittedName>
</protein>
<proteinExistence type="predicted"/>
<organism evidence="1 2">
    <name type="scientific">Lolium multiflorum</name>
    <name type="common">Italian ryegrass</name>
    <name type="synonym">Lolium perenne subsp. multiflorum</name>
    <dbReference type="NCBI Taxonomy" id="4521"/>
    <lineage>
        <taxon>Eukaryota</taxon>
        <taxon>Viridiplantae</taxon>
        <taxon>Streptophyta</taxon>
        <taxon>Embryophyta</taxon>
        <taxon>Tracheophyta</taxon>
        <taxon>Spermatophyta</taxon>
        <taxon>Magnoliopsida</taxon>
        <taxon>Liliopsida</taxon>
        <taxon>Poales</taxon>
        <taxon>Poaceae</taxon>
        <taxon>BOP clade</taxon>
        <taxon>Pooideae</taxon>
        <taxon>Poodae</taxon>
        <taxon>Poeae</taxon>
        <taxon>Poeae Chloroplast Group 2 (Poeae type)</taxon>
        <taxon>Loliodinae</taxon>
        <taxon>Loliinae</taxon>
        <taxon>Lolium</taxon>
    </lineage>
</organism>
<reference evidence="1" key="1">
    <citation type="submission" date="2023-07" db="EMBL/GenBank/DDBJ databases">
        <title>A chromosome-level genome assembly of Lolium multiflorum.</title>
        <authorList>
            <person name="Chen Y."/>
            <person name="Copetti D."/>
            <person name="Kolliker R."/>
            <person name="Studer B."/>
        </authorList>
    </citation>
    <scope>NUCLEOTIDE SEQUENCE</scope>
    <source>
        <strain evidence="1">02402/16</strain>
        <tissue evidence="1">Leaf</tissue>
    </source>
</reference>
<dbReference type="EMBL" id="JAUUTY010000004">
    <property type="protein sequence ID" value="KAK1645230.1"/>
    <property type="molecule type" value="Genomic_DNA"/>
</dbReference>
<evidence type="ECO:0000313" key="1">
    <source>
        <dbReference type="EMBL" id="KAK1645230.1"/>
    </source>
</evidence>
<name>A0AAD8W7T3_LOLMU</name>
<dbReference type="PANTHER" id="PTHR47150:SF5">
    <property type="entry name" value="OS07G0546750 PROTEIN"/>
    <property type="match status" value="1"/>
</dbReference>
<dbReference type="Pfam" id="PF04827">
    <property type="entry name" value="Plant_tran"/>
    <property type="match status" value="1"/>
</dbReference>
<dbReference type="PANTHER" id="PTHR47150">
    <property type="entry name" value="OS12G0169200 PROTEIN"/>
    <property type="match status" value="1"/>
</dbReference>
<dbReference type="Proteomes" id="UP001231189">
    <property type="component" value="Unassembled WGS sequence"/>
</dbReference>
<keyword evidence="2" id="KW-1185">Reference proteome</keyword>
<gene>
    <name evidence="1" type="ORF">QYE76_063035</name>
</gene>
<comment type="caution">
    <text evidence="1">The sequence shown here is derived from an EMBL/GenBank/DDBJ whole genome shotgun (WGS) entry which is preliminary data.</text>
</comment>
<dbReference type="InterPro" id="IPR006912">
    <property type="entry name" value="Harbinger_derived_prot"/>
</dbReference>
<dbReference type="AlphaFoldDB" id="A0AAD8W7T3"/>